<evidence type="ECO:0000313" key="4">
    <source>
        <dbReference type="WBParaSite" id="TMUE_2000007893.1"/>
    </source>
</evidence>
<dbReference type="Proteomes" id="UP000046395">
    <property type="component" value="Unassembled WGS sequence"/>
</dbReference>
<reference evidence="2" key="1">
    <citation type="submission" date="2013-11" db="EMBL/GenBank/DDBJ databases">
        <authorList>
            <person name="Aslett M."/>
        </authorList>
    </citation>
    <scope>NUCLEOTIDE SEQUENCE [LARGE SCALE GENOMIC DNA]</scope>
    <source>
        <strain evidence="2">Edinburgh</strain>
    </source>
</reference>
<dbReference type="InterPro" id="IPR000340">
    <property type="entry name" value="Dual-sp_phosphatase_cat-dom"/>
</dbReference>
<dbReference type="AlphaFoldDB" id="A0A5S6QL16"/>
<dbReference type="InterPro" id="IPR051029">
    <property type="entry name" value="mRNA_Capping_Enz/RNA_Phosphat"/>
</dbReference>
<dbReference type="SUPFAM" id="SSF52799">
    <property type="entry name" value="(Phosphotyrosine protein) phosphatases II"/>
    <property type="match status" value="1"/>
</dbReference>
<feature type="domain" description="Tyrosine specific protein phosphatases" evidence="1">
    <location>
        <begin position="106"/>
        <end position="167"/>
    </location>
</feature>
<dbReference type="WBParaSite" id="TMUE_2000007893.1">
    <property type="protein sequence ID" value="TMUE_2000007893.1"/>
    <property type="gene ID" value="WBGene00300055"/>
</dbReference>
<reference evidence="3 4" key="3">
    <citation type="submission" date="2019-12" db="UniProtKB">
        <authorList>
            <consortium name="WormBaseParasite"/>
        </authorList>
    </citation>
    <scope>IDENTIFICATION</scope>
</reference>
<dbReference type="Pfam" id="PF00782">
    <property type="entry name" value="DSPc"/>
    <property type="match status" value="1"/>
</dbReference>
<dbReference type="STRING" id="70415.A0A5S6QL16"/>
<keyword evidence="2" id="KW-1185">Reference proteome</keyword>
<dbReference type="WBParaSite" id="TMUE_0000002216.1">
    <property type="protein sequence ID" value="TMUE_0000002216.1"/>
    <property type="gene ID" value="WBGene00298069"/>
</dbReference>
<dbReference type="PROSITE" id="PS50056">
    <property type="entry name" value="TYR_PHOSPHATASE_2"/>
    <property type="match status" value="1"/>
</dbReference>
<dbReference type="InterPro" id="IPR000387">
    <property type="entry name" value="Tyr_Pase_dom"/>
</dbReference>
<dbReference type="Gene3D" id="3.90.190.10">
    <property type="entry name" value="Protein tyrosine phosphatase superfamily"/>
    <property type="match status" value="1"/>
</dbReference>
<dbReference type="PANTHER" id="PTHR10367:SF9">
    <property type="entry name" value="DUAL-SPECIFICITY PHOSPHATASE 11 (RNA_RNP COMPLEX 1-INTERACTING)"/>
    <property type="match status" value="1"/>
</dbReference>
<protein>
    <submittedName>
        <fullName evidence="3 4">Tyrosine specific protein phosphatases domain-containing protein</fullName>
    </submittedName>
</protein>
<dbReference type="PROSITE" id="PS00383">
    <property type="entry name" value="TYR_PHOSPHATASE_1"/>
    <property type="match status" value="1"/>
</dbReference>
<evidence type="ECO:0000313" key="3">
    <source>
        <dbReference type="WBParaSite" id="TMUE_0000002216.1"/>
    </source>
</evidence>
<proteinExistence type="predicted"/>
<dbReference type="InterPro" id="IPR029021">
    <property type="entry name" value="Prot-tyrosine_phosphatase-like"/>
</dbReference>
<dbReference type="GO" id="GO:0004651">
    <property type="term" value="F:polynucleotide 5'-phosphatase activity"/>
    <property type="evidence" value="ECO:0007669"/>
    <property type="project" value="TreeGrafter"/>
</dbReference>
<accession>A0A5S6QL16</accession>
<organism evidence="2 4">
    <name type="scientific">Trichuris muris</name>
    <name type="common">Mouse whipworm</name>
    <dbReference type="NCBI Taxonomy" id="70415"/>
    <lineage>
        <taxon>Eukaryota</taxon>
        <taxon>Metazoa</taxon>
        <taxon>Ecdysozoa</taxon>
        <taxon>Nematoda</taxon>
        <taxon>Enoplea</taxon>
        <taxon>Dorylaimia</taxon>
        <taxon>Trichinellida</taxon>
        <taxon>Trichuridae</taxon>
        <taxon>Trichuris</taxon>
    </lineage>
</organism>
<name>A0A5S6QL16_TRIMR</name>
<evidence type="ECO:0000259" key="1">
    <source>
        <dbReference type="PROSITE" id="PS50056"/>
    </source>
</evidence>
<dbReference type="PANTHER" id="PTHR10367">
    <property type="entry name" value="MRNA-CAPPING ENZYME"/>
    <property type="match status" value="1"/>
</dbReference>
<evidence type="ECO:0000313" key="2">
    <source>
        <dbReference type="Proteomes" id="UP000046395"/>
    </source>
</evidence>
<sequence length="191" mass="22096">MTKKNTIPDGWSNYTGLGKRIPGTPFIVSKTPLSDRLCNRLPSGTEHYTPEMLISGTYKLGYDLRMVIDLTATNRYYDPNVFAKYNIEYIKLMVPGGSVPRAELFPKFKKAVDSFMERWNYTPRSEEVIAVHCTHGVNRSGFFICKYLIYELGLNPEEAIRQFEEYRGYPIERKHLVDNLLLRDPGDLIIF</sequence>
<reference evidence="2" key="2">
    <citation type="submission" date="2014-03" db="EMBL/GenBank/DDBJ databases">
        <title>The whipworm genome and dual-species transcriptomics of an intimate host-pathogen interaction.</title>
        <authorList>
            <person name="Foth B.J."/>
            <person name="Tsai I.J."/>
            <person name="Reid A.J."/>
            <person name="Bancroft A.J."/>
            <person name="Nichol S."/>
            <person name="Tracey A."/>
            <person name="Holroyd N."/>
            <person name="Cotton J.A."/>
            <person name="Stanley E.J."/>
            <person name="Zarowiecki M."/>
            <person name="Liu J.Z."/>
            <person name="Huckvale T."/>
            <person name="Cooper P.J."/>
            <person name="Grencis R.K."/>
            <person name="Berriman M."/>
        </authorList>
    </citation>
    <scope>NUCLEOTIDE SEQUENCE [LARGE SCALE GENOMIC DNA]</scope>
    <source>
        <strain evidence="2">Edinburgh</strain>
    </source>
</reference>
<dbReference type="InterPro" id="IPR016130">
    <property type="entry name" value="Tyr_Pase_AS"/>
</dbReference>